<dbReference type="PANTHER" id="PTHR34068:SF2">
    <property type="entry name" value="UPF0145 PROTEIN SCO3412"/>
    <property type="match status" value="1"/>
</dbReference>
<gene>
    <name evidence="2" type="ORF">FKZ61_12270</name>
</gene>
<dbReference type="PANTHER" id="PTHR34068">
    <property type="entry name" value="UPF0145 PROTEIN YBJQ"/>
    <property type="match status" value="1"/>
</dbReference>
<reference evidence="2 3" key="1">
    <citation type="submission" date="2019-06" db="EMBL/GenBank/DDBJ databases">
        <title>Genome sequence of Litorilinea aerophila BAA-2444.</title>
        <authorList>
            <person name="Maclea K.S."/>
            <person name="Maurais E.G."/>
            <person name="Iannazzi L.C."/>
        </authorList>
    </citation>
    <scope>NUCLEOTIDE SEQUENCE [LARGE SCALE GENOMIC DNA]</scope>
    <source>
        <strain evidence="2 3">ATCC BAA-2444</strain>
    </source>
</reference>
<name>A0A540VFB5_9CHLR</name>
<comment type="caution">
    <text evidence="2">The sequence shown here is derived from an EMBL/GenBank/DDBJ whole genome shotgun (WGS) entry which is preliminary data.</text>
</comment>
<protein>
    <submittedName>
        <fullName evidence="2">YbjQ family protein</fullName>
    </submittedName>
</protein>
<dbReference type="Pfam" id="PF01906">
    <property type="entry name" value="YbjQ_1"/>
    <property type="match status" value="1"/>
</dbReference>
<evidence type="ECO:0000313" key="3">
    <source>
        <dbReference type="Proteomes" id="UP000317371"/>
    </source>
</evidence>
<keyword evidence="3" id="KW-1185">Reference proteome</keyword>
<dbReference type="InterPro" id="IPR002765">
    <property type="entry name" value="UPF0145_YbjQ-like"/>
</dbReference>
<dbReference type="OrthoDB" id="6200at2"/>
<dbReference type="InParanoid" id="A0A540VFB5"/>
<dbReference type="Gene3D" id="3.30.110.70">
    <property type="entry name" value="Hypothetical protein apc22750. Chain B"/>
    <property type="match status" value="1"/>
</dbReference>
<dbReference type="InterPro" id="IPR035439">
    <property type="entry name" value="UPF0145_dom_sf"/>
</dbReference>
<accession>A0A540VFB5</accession>
<dbReference type="SUPFAM" id="SSF117782">
    <property type="entry name" value="YbjQ-like"/>
    <property type="match status" value="1"/>
</dbReference>
<dbReference type="Proteomes" id="UP000317371">
    <property type="component" value="Unassembled WGS sequence"/>
</dbReference>
<comment type="similarity">
    <text evidence="1">Belongs to the UPF0145 family.</text>
</comment>
<organism evidence="2 3">
    <name type="scientific">Litorilinea aerophila</name>
    <dbReference type="NCBI Taxonomy" id="1204385"/>
    <lineage>
        <taxon>Bacteria</taxon>
        <taxon>Bacillati</taxon>
        <taxon>Chloroflexota</taxon>
        <taxon>Caldilineae</taxon>
        <taxon>Caldilineales</taxon>
        <taxon>Caldilineaceae</taxon>
        <taxon>Litorilinea</taxon>
    </lineage>
</organism>
<proteinExistence type="inferred from homology"/>
<dbReference type="AlphaFoldDB" id="A0A540VFB5"/>
<sequence>MDGLPGPAEGPVELGELLVAVSVMAANVVNDLRENLRNLVGGRMRHYEKLIEQAVEAALADLAQKARERGYDGVVGVKIAHPQVVDGGVEVIVYGNGFRYR</sequence>
<dbReference type="EMBL" id="VIGC01000014">
    <property type="protein sequence ID" value="TQE95439.1"/>
    <property type="molecule type" value="Genomic_DNA"/>
</dbReference>
<evidence type="ECO:0000313" key="2">
    <source>
        <dbReference type="EMBL" id="TQE95439.1"/>
    </source>
</evidence>
<evidence type="ECO:0000256" key="1">
    <source>
        <dbReference type="ARBA" id="ARBA00010751"/>
    </source>
</evidence>